<feature type="compositionally biased region" description="Basic and acidic residues" evidence="4">
    <location>
        <begin position="37"/>
        <end position="57"/>
    </location>
</feature>
<dbReference type="GO" id="GO:0016491">
    <property type="term" value="F:oxidoreductase activity"/>
    <property type="evidence" value="ECO:0007669"/>
    <property type="project" value="UniProtKB-KW"/>
</dbReference>
<name>A0A939T1X8_9ACTN</name>
<dbReference type="InterPro" id="IPR008972">
    <property type="entry name" value="Cupredoxin"/>
</dbReference>
<accession>A0A939T1X8</accession>
<reference evidence="7" key="1">
    <citation type="submission" date="2021-03" db="EMBL/GenBank/DDBJ databases">
        <authorList>
            <person name="Kanchanasin P."/>
            <person name="Saeng-In P."/>
            <person name="Phongsopitanun W."/>
            <person name="Yuki M."/>
            <person name="Kudo T."/>
            <person name="Ohkuma M."/>
            <person name="Tanasupawat S."/>
        </authorList>
    </citation>
    <scope>NUCLEOTIDE SEQUENCE</scope>
    <source>
        <strain evidence="7">GKU 128</strain>
    </source>
</reference>
<dbReference type="Pfam" id="PF07731">
    <property type="entry name" value="Cu-oxidase_2"/>
    <property type="match status" value="1"/>
</dbReference>
<dbReference type="InterPro" id="IPR011706">
    <property type="entry name" value="Cu-oxidase_C"/>
</dbReference>
<evidence type="ECO:0000259" key="5">
    <source>
        <dbReference type="Pfam" id="PF07731"/>
    </source>
</evidence>
<evidence type="ECO:0000256" key="1">
    <source>
        <dbReference type="ARBA" id="ARBA00010609"/>
    </source>
</evidence>
<dbReference type="GO" id="GO:0005507">
    <property type="term" value="F:copper ion binding"/>
    <property type="evidence" value="ECO:0007669"/>
    <property type="project" value="InterPro"/>
</dbReference>
<feature type="domain" description="Plastocyanin-like" evidence="5">
    <location>
        <begin position="412"/>
        <end position="523"/>
    </location>
</feature>
<dbReference type="InterPro" id="IPR045087">
    <property type="entry name" value="Cu-oxidase_fam"/>
</dbReference>
<protein>
    <submittedName>
        <fullName evidence="7">Multicopper oxidase family protein</fullName>
    </submittedName>
</protein>
<comment type="caution">
    <text evidence="7">The sequence shown here is derived from an EMBL/GenBank/DDBJ whole genome shotgun (WGS) entry which is preliminary data.</text>
</comment>
<dbReference type="AlphaFoldDB" id="A0A939T1X8"/>
<evidence type="ECO:0000313" key="8">
    <source>
        <dbReference type="Proteomes" id="UP000669179"/>
    </source>
</evidence>
<evidence type="ECO:0000256" key="2">
    <source>
        <dbReference type="ARBA" id="ARBA00022723"/>
    </source>
</evidence>
<feature type="domain" description="Plastocyanin-like" evidence="6">
    <location>
        <begin position="93"/>
        <end position="217"/>
    </location>
</feature>
<evidence type="ECO:0000256" key="3">
    <source>
        <dbReference type="ARBA" id="ARBA00023002"/>
    </source>
</evidence>
<dbReference type="PANTHER" id="PTHR48267">
    <property type="entry name" value="CUPREDOXIN SUPERFAMILY PROTEIN"/>
    <property type="match status" value="1"/>
</dbReference>
<sequence>MALVSIAVACQSHEHDAGRSGSDGHGSHGSGDDGDDKDEKSGKDDKSSEGELLKSDAKLPQPFTAPLAIPPVLKPVRSDADADYYEITQKSAKAQILPGYTTEVWGYEGRFPGPTIESRSGRKTVVRHTNQLSLPTVTHLHGGVTPTQYDGYPTDFLLPGNGGRVRVDKSIAQGSYDYVYPLAQPAATLWYHDHRMDFTGPQVYRGLAGFHLIRDDAEQALPLPRGDRDIPLMICDRSFAADGSFHYPSIDPSLTGKPGVTHDYMKGLLGDVILVNGTPWPVLEVDAAKYRFRILNASNARRYQLALDPPPPKGAAFTQIGSDVGLLERPVNHDSFAIASAERFEVVVDFSAYPVGTQVTLVNRFGSGTTGHVMRFHVARKASDDSSVPSTLVKRDPLAAPSSVTRSVKFSRSGSGYETWTINGNAFDPNRVDARVTLGSTERWLIKSNAHHPVHIHMGHFQVLARNGKDPRPSDAGWKDTVDVLPEEEVEIGIRFAGYRGRYVFHCHNLEHEDMAMMANLEVT</sequence>
<evidence type="ECO:0000259" key="6">
    <source>
        <dbReference type="Pfam" id="PF07732"/>
    </source>
</evidence>
<comment type="similarity">
    <text evidence="1">Belongs to the multicopper oxidase family.</text>
</comment>
<gene>
    <name evidence="7" type="ORF">J4573_00695</name>
</gene>
<keyword evidence="3" id="KW-0560">Oxidoreductase</keyword>
<evidence type="ECO:0000256" key="4">
    <source>
        <dbReference type="SAM" id="MobiDB-lite"/>
    </source>
</evidence>
<dbReference type="Proteomes" id="UP000669179">
    <property type="component" value="Unassembled WGS sequence"/>
</dbReference>
<dbReference type="InterPro" id="IPR002355">
    <property type="entry name" value="Cu_oxidase_Cu_BS"/>
</dbReference>
<dbReference type="PANTHER" id="PTHR48267:SF1">
    <property type="entry name" value="BILIRUBIN OXIDASE"/>
    <property type="match status" value="1"/>
</dbReference>
<dbReference type="InterPro" id="IPR011707">
    <property type="entry name" value="Cu-oxidase-like_N"/>
</dbReference>
<dbReference type="Pfam" id="PF07732">
    <property type="entry name" value="Cu-oxidase_3"/>
    <property type="match status" value="1"/>
</dbReference>
<dbReference type="PROSITE" id="PS00080">
    <property type="entry name" value="MULTICOPPER_OXIDASE2"/>
    <property type="match status" value="1"/>
</dbReference>
<dbReference type="EMBL" id="JAGEOJ010000001">
    <property type="protein sequence ID" value="MBO2445598.1"/>
    <property type="molecule type" value="Genomic_DNA"/>
</dbReference>
<dbReference type="SUPFAM" id="SSF49503">
    <property type="entry name" value="Cupredoxins"/>
    <property type="match status" value="3"/>
</dbReference>
<keyword evidence="8" id="KW-1185">Reference proteome</keyword>
<keyword evidence="2" id="KW-0479">Metal-binding</keyword>
<dbReference type="Gene3D" id="2.60.40.420">
    <property type="entry name" value="Cupredoxins - blue copper proteins"/>
    <property type="match status" value="4"/>
</dbReference>
<proteinExistence type="inferred from homology"/>
<evidence type="ECO:0000313" key="7">
    <source>
        <dbReference type="EMBL" id="MBO2445598.1"/>
    </source>
</evidence>
<feature type="region of interest" description="Disordered" evidence="4">
    <location>
        <begin position="13"/>
        <end position="65"/>
    </location>
</feature>
<organism evidence="7 8">
    <name type="scientific">Actinomadura barringtoniae</name>
    <dbReference type="NCBI Taxonomy" id="1427535"/>
    <lineage>
        <taxon>Bacteria</taxon>
        <taxon>Bacillati</taxon>
        <taxon>Actinomycetota</taxon>
        <taxon>Actinomycetes</taxon>
        <taxon>Streptosporangiales</taxon>
        <taxon>Thermomonosporaceae</taxon>
        <taxon>Actinomadura</taxon>
    </lineage>
</organism>